<proteinExistence type="predicted"/>
<evidence type="ECO:0000256" key="1">
    <source>
        <dbReference type="SAM" id="Phobius"/>
    </source>
</evidence>
<protein>
    <submittedName>
        <fullName evidence="2">Uncharacterized protein</fullName>
    </submittedName>
</protein>
<evidence type="ECO:0000313" key="2">
    <source>
        <dbReference type="EMBL" id="CAI9737376.1"/>
    </source>
</evidence>
<dbReference type="EMBL" id="OX597833">
    <property type="protein sequence ID" value="CAI9737376.1"/>
    <property type="molecule type" value="Genomic_DNA"/>
</dbReference>
<organism evidence="2 3">
    <name type="scientific">Octopus vulgaris</name>
    <name type="common">Common octopus</name>
    <dbReference type="NCBI Taxonomy" id="6645"/>
    <lineage>
        <taxon>Eukaryota</taxon>
        <taxon>Metazoa</taxon>
        <taxon>Spiralia</taxon>
        <taxon>Lophotrochozoa</taxon>
        <taxon>Mollusca</taxon>
        <taxon>Cephalopoda</taxon>
        <taxon>Coleoidea</taxon>
        <taxon>Octopodiformes</taxon>
        <taxon>Octopoda</taxon>
        <taxon>Incirrata</taxon>
        <taxon>Octopodidae</taxon>
        <taxon>Octopus</taxon>
    </lineage>
</organism>
<gene>
    <name evidence="2" type="ORF">OCTVUL_1B002909</name>
</gene>
<reference evidence="2" key="1">
    <citation type="submission" date="2023-08" db="EMBL/GenBank/DDBJ databases">
        <authorList>
            <person name="Alioto T."/>
            <person name="Alioto T."/>
            <person name="Gomez Garrido J."/>
        </authorList>
    </citation>
    <scope>NUCLEOTIDE SEQUENCE</scope>
</reference>
<keyword evidence="1" id="KW-0812">Transmembrane</keyword>
<dbReference type="AlphaFoldDB" id="A0AA36FFQ2"/>
<keyword evidence="1" id="KW-0472">Membrane</keyword>
<accession>A0AA36FFQ2</accession>
<name>A0AA36FFQ2_OCTVU</name>
<keyword evidence="1" id="KW-1133">Transmembrane helix</keyword>
<evidence type="ECO:0000313" key="3">
    <source>
        <dbReference type="Proteomes" id="UP001162480"/>
    </source>
</evidence>
<keyword evidence="3" id="KW-1185">Reference proteome</keyword>
<feature type="transmembrane region" description="Helical" evidence="1">
    <location>
        <begin position="71"/>
        <end position="88"/>
    </location>
</feature>
<sequence>MEYRVCFADWSTSRNSPPQNGVRPIQSQSAMQVYYTVELTNYCDAYCTVTLHELSNDKATRQQQMSMIVEVIIRFGCDAIVWYFIAILNKQSS</sequence>
<dbReference type="Proteomes" id="UP001162480">
    <property type="component" value="Chromosome 20"/>
</dbReference>